<protein>
    <recommendedName>
        <fullName evidence="3">DUF559 domain-containing protein</fullName>
    </recommendedName>
</protein>
<accession>A0A3N3ZPY3</accession>
<name>A0A3N3ZPY3_9MICC</name>
<comment type="caution">
    <text evidence="1">The sequence shown here is derived from an EMBL/GenBank/DDBJ whole genome shotgun (WGS) entry which is preliminary data.</text>
</comment>
<evidence type="ECO:0000313" key="1">
    <source>
        <dbReference type="EMBL" id="ROZ62207.1"/>
    </source>
</evidence>
<dbReference type="AlphaFoldDB" id="A0A3N3ZPY3"/>
<organism evidence="1 2">
    <name type="scientific">Kocuria soli</name>
    <dbReference type="NCBI Taxonomy" id="2485125"/>
    <lineage>
        <taxon>Bacteria</taxon>
        <taxon>Bacillati</taxon>
        <taxon>Actinomycetota</taxon>
        <taxon>Actinomycetes</taxon>
        <taxon>Micrococcales</taxon>
        <taxon>Micrococcaceae</taxon>
        <taxon>Kocuria</taxon>
    </lineage>
</organism>
<gene>
    <name evidence="1" type="ORF">EDL96_11000</name>
</gene>
<proteinExistence type="predicted"/>
<dbReference type="Proteomes" id="UP000270616">
    <property type="component" value="Unassembled WGS sequence"/>
</dbReference>
<reference evidence="1 2" key="1">
    <citation type="submission" date="2018-10" db="EMBL/GenBank/DDBJ databases">
        <title>Kocuria sp. M5W7-7, whole genome shotgun sequence.</title>
        <authorList>
            <person name="Tuo L."/>
        </authorList>
    </citation>
    <scope>NUCLEOTIDE SEQUENCE [LARGE SCALE GENOMIC DNA]</scope>
    <source>
        <strain evidence="1 2">M5W7-7</strain>
    </source>
</reference>
<evidence type="ECO:0008006" key="3">
    <source>
        <dbReference type="Google" id="ProtNLM"/>
    </source>
</evidence>
<dbReference type="Gene3D" id="3.40.960.10">
    <property type="entry name" value="VSR Endonuclease"/>
    <property type="match status" value="1"/>
</dbReference>
<dbReference type="EMBL" id="RKMF01000014">
    <property type="protein sequence ID" value="ROZ62207.1"/>
    <property type="molecule type" value="Genomic_DNA"/>
</dbReference>
<evidence type="ECO:0000313" key="2">
    <source>
        <dbReference type="Proteomes" id="UP000270616"/>
    </source>
</evidence>
<sequence length="97" mass="11304">MQQRRFAARTQVSIAGVGRVDLLVGESLIVECDSEKHHAPGERYRMDRIRDLASRDLGYTTLRLRYDQIWYSWALTQRSLLAELATGRHRRPPVPRL</sequence>
<keyword evidence="2" id="KW-1185">Reference proteome</keyword>